<dbReference type="Gene3D" id="3.10.350.10">
    <property type="entry name" value="LysM domain"/>
    <property type="match status" value="1"/>
</dbReference>
<reference evidence="4 5" key="1">
    <citation type="submission" date="2019-06" db="EMBL/GenBank/DDBJ databases">
        <title>Genome sequence of Ureibacillus terrenus.</title>
        <authorList>
            <person name="Maclea K.S."/>
            <person name="Simoes M."/>
        </authorList>
    </citation>
    <scope>NUCLEOTIDE SEQUENCE [LARGE SCALE GENOMIC DNA]</scope>
    <source>
        <strain evidence="4 5">ATCC BAA-384</strain>
    </source>
</reference>
<dbReference type="PROSITE" id="PS51782">
    <property type="entry name" value="LYSM"/>
    <property type="match status" value="1"/>
</dbReference>
<dbReference type="Pfam" id="PF01476">
    <property type="entry name" value="LysM"/>
    <property type="match status" value="1"/>
</dbReference>
<dbReference type="SMART" id="SM00257">
    <property type="entry name" value="LysM"/>
    <property type="match status" value="1"/>
</dbReference>
<comment type="caution">
    <text evidence="4">The sequence shown here is derived from an EMBL/GenBank/DDBJ whole genome shotgun (WGS) entry which is preliminary data.</text>
</comment>
<keyword evidence="2" id="KW-1133">Transmembrane helix</keyword>
<feature type="compositionally biased region" description="Basic and acidic residues" evidence="1">
    <location>
        <begin position="154"/>
        <end position="173"/>
    </location>
</feature>
<dbReference type="SUPFAM" id="SSF54106">
    <property type="entry name" value="LysM domain"/>
    <property type="match status" value="1"/>
</dbReference>
<dbReference type="CDD" id="cd00118">
    <property type="entry name" value="LysM"/>
    <property type="match status" value="1"/>
</dbReference>
<keyword evidence="2" id="KW-0472">Membrane</keyword>
<accession>A0A540V6K2</accession>
<evidence type="ECO:0000313" key="4">
    <source>
        <dbReference type="EMBL" id="TQE92397.1"/>
    </source>
</evidence>
<evidence type="ECO:0000256" key="2">
    <source>
        <dbReference type="SAM" id="Phobius"/>
    </source>
</evidence>
<feature type="transmembrane region" description="Helical" evidence="2">
    <location>
        <begin position="42"/>
        <end position="66"/>
    </location>
</feature>
<evidence type="ECO:0000259" key="3">
    <source>
        <dbReference type="PROSITE" id="PS51782"/>
    </source>
</evidence>
<dbReference type="InterPro" id="IPR036779">
    <property type="entry name" value="LysM_dom_sf"/>
</dbReference>
<keyword evidence="5" id="KW-1185">Reference proteome</keyword>
<evidence type="ECO:0000313" key="5">
    <source>
        <dbReference type="Proteomes" id="UP000315753"/>
    </source>
</evidence>
<feature type="region of interest" description="Disordered" evidence="1">
    <location>
        <begin position="86"/>
        <end position="195"/>
    </location>
</feature>
<feature type="compositionally biased region" description="Basic and acidic residues" evidence="1">
    <location>
        <begin position="1"/>
        <end position="29"/>
    </location>
</feature>
<dbReference type="EMBL" id="VIGD01000001">
    <property type="protein sequence ID" value="TQE92397.1"/>
    <property type="molecule type" value="Genomic_DNA"/>
</dbReference>
<organism evidence="4 5">
    <name type="scientific">Ureibacillus terrenus</name>
    <dbReference type="NCBI Taxonomy" id="118246"/>
    <lineage>
        <taxon>Bacteria</taxon>
        <taxon>Bacillati</taxon>
        <taxon>Bacillota</taxon>
        <taxon>Bacilli</taxon>
        <taxon>Bacillales</taxon>
        <taxon>Caryophanaceae</taxon>
        <taxon>Ureibacillus</taxon>
    </lineage>
</organism>
<feature type="region of interest" description="Disordered" evidence="1">
    <location>
        <begin position="1"/>
        <end position="38"/>
    </location>
</feature>
<dbReference type="AlphaFoldDB" id="A0A540V6K2"/>
<dbReference type="RefSeq" id="WP_141600949.1">
    <property type="nucleotide sequence ID" value="NZ_JARMSB010000004.1"/>
</dbReference>
<evidence type="ECO:0000256" key="1">
    <source>
        <dbReference type="SAM" id="MobiDB-lite"/>
    </source>
</evidence>
<dbReference type="OrthoDB" id="2583609at2"/>
<protein>
    <submittedName>
        <fullName evidence="4">LysM peptidoglycan-binding domain-containing protein</fullName>
    </submittedName>
</protein>
<feature type="domain" description="LysM" evidence="3">
    <location>
        <begin position="191"/>
        <end position="238"/>
    </location>
</feature>
<sequence>MNGKDYRKKIEEHRQSIELNDEKTRLSRSERRKKMKKPKEMALLRNLTFILIGIPLVILIYVWFFWNPEEEVSVDKEDENLVEVERNHAVSSKNTEKKAEVNEKKESAPKAEKEGDEQSKEQAAEKEGNNESKEQAAKKEAKHEQLEKNGNNETENHTATKPAEKKETPKKAENNTPQEPKTPAPSQPKTKIHTVSANETLFRIAKRYYSDPISGVEKIKRANHLSSDIITPGQTLVIPE</sequence>
<proteinExistence type="predicted"/>
<dbReference type="InterPro" id="IPR018392">
    <property type="entry name" value="LysM"/>
</dbReference>
<keyword evidence="2" id="KW-0812">Transmembrane</keyword>
<name>A0A540V6K2_9BACL</name>
<feature type="compositionally biased region" description="Basic and acidic residues" evidence="1">
    <location>
        <begin position="86"/>
        <end position="147"/>
    </location>
</feature>
<gene>
    <name evidence="4" type="ORF">FKZ59_01425</name>
</gene>
<dbReference type="Proteomes" id="UP000315753">
    <property type="component" value="Unassembled WGS sequence"/>
</dbReference>